<accession>A0ABS7TFL9</accession>
<evidence type="ECO:0008006" key="4">
    <source>
        <dbReference type="Google" id="ProtNLM"/>
    </source>
</evidence>
<gene>
    <name evidence="2" type="ORF">K7B09_10055</name>
</gene>
<keyword evidence="3" id="KW-1185">Reference proteome</keyword>
<comment type="caution">
    <text evidence="2">The sequence shown here is derived from an EMBL/GenBank/DDBJ whole genome shotgun (WGS) entry which is preliminary data.</text>
</comment>
<evidence type="ECO:0000313" key="3">
    <source>
        <dbReference type="Proteomes" id="UP001430290"/>
    </source>
</evidence>
<keyword evidence="1" id="KW-1133">Transmembrane helix</keyword>
<dbReference type="Pfam" id="PF20228">
    <property type="entry name" value="DUF6587"/>
    <property type="match status" value="1"/>
</dbReference>
<dbReference type="EMBL" id="JAIQDJ010000005">
    <property type="protein sequence ID" value="MBZ4186664.1"/>
    <property type="molecule type" value="Genomic_DNA"/>
</dbReference>
<proteinExistence type="predicted"/>
<name>A0ABS7TFL9_9GAMM</name>
<keyword evidence="1" id="KW-0472">Membrane</keyword>
<evidence type="ECO:0000256" key="1">
    <source>
        <dbReference type="SAM" id="Phobius"/>
    </source>
</evidence>
<dbReference type="RefSeq" id="WP_223629337.1">
    <property type="nucleotide sequence ID" value="NZ_JAIQDJ010000005.1"/>
</dbReference>
<sequence length="77" mass="8187">MAASLLLQYIIVVLAVLVSAGVVMYKQFPNATRRLRIALALSMMQTTRPNWMRALARKIAPPGQGGGHDCGGCNGCG</sequence>
<evidence type="ECO:0000313" key="2">
    <source>
        <dbReference type="EMBL" id="MBZ4186664.1"/>
    </source>
</evidence>
<dbReference type="InterPro" id="IPR046494">
    <property type="entry name" value="DUF6587"/>
</dbReference>
<keyword evidence="1" id="KW-0812">Transmembrane</keyword>
<dbReference type="Proteomes" id="UP001430290">
    <property type="component" value="Unassembled WGS sequence"/>
</dbReference>
<protein>
    <recommendedName>
        <fullName evidence="4">Cellulose biosynthesis protein BcsF</fullName>
    </recommendedName>
</protein>
<reference evidence="2" key="1">
    <citation type="submission" date="2021-09" db="EMBL/GenBank/DDBJ databases">
        <authorList>
            <person name="Wu T."/>
            <person name="Guo S.Z."/>
        </authorList>
    </citation>
    <scope>NUCLEOTIDE SEQUENCE</scope>
    <source>
        <strain evidence="2">RSS-23</strain>
    </source>
</reference>
<feature type="transmembrane region" description="Helical" evidence="1">
    <location>
        <begin position="6"/>
        <end position="25"/>
    </location>
</feature>
<organism evidence="2 3">
    <name type="scientific">Thermomonas beijingensis</name>
    <dbReference type="NCBI Taxonomy" id="2872701"/>
    <lineage>
        <taxon>Bacteria</taxon>
        <taxon>Pseudomonadati</taxon>
        <taxon>Pseudomonadota</taxon>
        <taxon>Gammaproteobacteria</taxon>
        <taxon>Lysobacterales</taxon>
        <taxon>Lysobacteraceae</taxon>
        <taxon>Thermomonas</taxon>
    </lineage>
</organism>